<dbReference type="GO" id="GO:0003735">
    <property type="term" value="F:structural constituent of ribosome"/>
    <property type="evidence" value="ECO:0007669"/>
    <property type="project" value="InterPro"/>
</dbReference>
<proteinExistence type="inferred from homology"/>
<evidence type="ECO:0000313" key="5">
    <source>
        <dbReference type="EMBL" id="KKR87035.1"/>
    </source>
</evidence>
<dbReference type="GO" id="GO:0005840">
    <property type="term" value="C:ribosome"/>
    <property type="evidence" value="ECO:0007669"/>
    <property type="project" value="UniProtKB-KW"/>
</dbReference>
<dbReference type="InterPro" id="IPR000529">
    <property type="entry name" value="Ribosomal_bS6"/>
</dbReference>
<dbReference type="HAMAP" id="MF_00360">
    <property type="entry name" value="Ribosomal_bS6"/>
    <property type="match status" value="1"/>
</dbReference>
<dbReference type="Proteomes" id="UP000034854">
    <property type="component" value="Unassembled WGS sequence"/>
</dbReference>
<protein>
    <recommendedName>
        <fullName evidence="2 3">Small ribosomal subunit protein bS6</fullName>
    </recommendedName>
</protein>
<keyword evidence="3 5" id="KW-0689">Ribosomal protein</keyword>
<dbReference type="EMBL" id="LCAG01000008">
    <property type="protein sequence ID" value="KKR87035.1"/>
    <property type="molecule type" value="Genomic_DNA"/>
</dbReference>
<evidence type="ECO:0000256" key="2">
    <source>
        <dbReference type="ARBA" id="ARBA00035294"/>
    </source>
</evidence>
<dbReference type="GO" id="GO:1990904">
    <property type="term" value="C:ribonucleoprotein complex"/>
    <property type="evidence" value="ECO:0007669"/>
    <property type="project" value="UniProtKB-KW"/>
</dbReference>
<dbReference type="Pfam" id="PF01250">
    <property type="entry name" value="Ribosomal_S6"/>
    <property type="match status" value="1"/>
</dbReference>
<keyword evidence="3" id="KW-0699">rRNA-binding</keyword>
<comment type="similarity">
    <text evidence="1 3">Belongs to the bacterial ribosomal protein bS6 family.</text>
</comment>
<dbReference type="GO" id="GO:0006412">
    <property type="term" value="P:translation"/>
    <property type="evidence" value="ECO:0007669"/>
    <property type="project" value="UniProtKB-UniRule"/>
</dbReference>
<comment type="function">
    <text evidence="3">Binds together with bS18 to 16S ribosomal RNA.</text>
</comment>
<dbReference type="PANTHER" id="PTHR21011:SF1">
    <property type="entry name" value="SMALL RIBOSOMAL SUBUNIT PROTEIN BS6M"/>
    <property type="match status" value="1"/>
</dbReference>
<evidence type="ECO:0000256" key="4">
    <source>
        <dbReference type="SAM" id="MobiDB-lite"/>
    </source>
</evidence>
<organism evidence="5 6">
    <name type="scientific">Candidatus Curtissbacteria bacterium GW2011_GWA1_41_11</name>
    <dbReference type="NCBI Taxonomy" id="1618409"/>
    <lineage>
        <taxon>Bacteria</taxon>
        <taxon>Candidatus Curtissiibacteriota</taxon>
    </lineage>
</organism>
<dbReference type="InterPro" id="IPR020814">
    <property type="entry name" value="Ribosomal_S6_plastid/chlpt"/>
</dbReference>
<dbReference type="CDD" id="cd00473">
    <property type="entry name" value="bS6"/>
    <property type="match status" value="1"/>
</dbReference>
<dbReference type="InterPro" id="IPR035980">
    <property type="entry name" value="Ribosomal_bS6_sf"/>
</dbReference>
<keyword evidence="3" id="KW-0687">Ribonucleoprotein</keyword>
<gene>
    <name evidence="3" type="primary">rpsF</name>
    <name evidence="5" type="ORF">UU34_C0008G0059</name>
</gene>
<dbReference type="GO" id="GO:0070181">
    <property type="term" value="F:small ribosomal subunit rRNA binding"/>
    <property type="evidence" value="ECO:0007669"/>
    <property type="project" value="TreeGrafter"/>
</dbReference>
<reference evidence="5 6" key="1">
    <citation type="journal article" date="2015" name="Nature">
        <title>rRNA introns, odd ribosomes, and small enigmatic genomes across a large radiation of phyla.</title>
        <authorList>
            <person name="Brown C.T."/>
            <person name="Hug L.A."/>
            <person name="Thomas B.C."/>
            <person name="Sharon I."/>
            <person name="Castelle C.J."/>
            <person name="Singh A."/>
            <person name="Wilkins M.J."/>
            <person name="Williams K.H."/>
            <person name="Banfield J.F."/>
        </authorList>
    </citation>
    <scope>NUCLEOTIDE SEQUENCE [LARGE SCALE GENOMIC DNA]</scope>
</reference>
<accession>A0A0G0WRE2</accession>
<dbReference type="SUPFAM" id="SSF54995">
    <property type="entry name" value="Ribosomal protein S6"/>
    <property type="match status" value="1"/>
</dbReference>
<dbReference type="Gene3D" id="3.30.70.60">
    <property type="match status" value="1"/>
</dbReference>
<name>A0A0G0WRE2_9BACT</name>
<sequence length="140" mass="16170">MNYELMLVTNTEKGDSLLVRVEKVLKESSSNLKVERLGKKTLAYKIKKQADANYYVLSFEAEGSFVKPLTDKLRLEQEDLLRFLLLKKVEKKPRRKIRKVVEEVKEEPKDKPKVTVAVRSRASVKSTKVKSTKSTKEKSK</sequence>
<keyword evidence="3" id="KW-0694">RNA-binding</keyword>
<dbReference type="AlphaFoldDB" id="A0A0G0WRE2"/>
<dbReference type="NCBIfam" id="TIGR00166">
    <property type="entry name" value="S6"/>
    <property type="match status" value="1"/>
</dbReference>
<dbReference type="PANTHER" id="PTHR21011">
    <property type="entry name" value="MITOCHONDRIAL 28S RIBOSOMAL PROTEIN S6"/>
    <property type="match status" value="1"/>
</dbReference>
<feature type="region of interest" description="Disordered" evidence="4">
    <location>
        <begin position="107"/>
        <end position="140"/>
    </location>
</feature>
<evidence type="ECO:0000256" key="3">
    <source>
        <dbReference type="HAMAP-Rule" id="MF_00360"/>
    </source>
</evidence>
<evidence type="ECO:0000256" key="1">
    <source>
        <dbReference type="ARBA" id="ARBA00009512"/>
    </source>
</evidence>
<dbReference type="GO" id="GO:0005737">
    <property type="term" value="C:cytoplasm"/>
    <property type="evidence" value="ECO:0007669"/>
    <property type="project" value="UniProtKB-ARBA"/>
</dbReference>
<dbReference type="PATRIC" id="fig|1618409.3.peg.559"/>
<evidence type="ECO:0000313" key="6">
    <source>
        <dbReference type="Proteomes" id="UP000034854"/>
    </source>
</evidence>
<comment type="caution">
    <text evidence="5">The sequence shown here is derived from an EMBL/GenBank/DDBJ whole genome shotgun (WGS) entry which is preliminary data.</text>
</comment>
<dbReference type="InterPro" id="IPR014717">
    <property type="entry name" value="Transl_elong_EF1B/ribsomal_bS6"/>
</dbReference>